<gene>
    <name evidence="3" type="ORF">TSUD_281040</name>
</gene>
<keyword evidence="1" id="KW-0472">Membrane</keyword>
<organism evidence="3 4">
    <name type="scientific">Trifolium subterraneum</name>
    <name type="common">Subterranean clover</name>
    <dbReference type="NCBI Taxonomy" id="3900"/>
    <lineage>
        <taxon>Eukaryota</taxon>
        <taxon>Viridiplantae</taxon>
        <taxon>Streptophyta</taxon>
        <taxon>Embryophyta</taxon>
        <taxon>Tracheophyta</taxon>
        <taxon>Spermatophyta</taxon>
        <taxon>Magnoliopsida</taxon>
        <taxon>eudicotyledons</taxon>
        <taxon>Gunneridae</taxon>
        <taxon>Pentapetalae</taxon>
        <taxon>rosids</taxon>
        <taxon>fabids</taxon>
        <taxon>Fabales</taxon>
        <taxon>Fabaceae</taxon>
        <taxon>Papilionoideae</taxon>
        <taxon>50 kb inversion clade</taxon>
        <taxon>NPAAA clade</taxon>
        <taxon>Hologalegina</taxon>
        <taxon>IRL clade</taxon>
        <taxon>Trifolieae</taxon>
        <taxon>Trifolium</taxon>
    </lineage>
</organism>
<accession>A0A2Z6NVV6</accession>
<evidence type="ECO:0000259" key="2">
    <source>
        <dbReference type="Pfam" id="PF13966"/>
    </source>
</evidence>
<dbReference type="Proteomes" id="UP000242715">
    <property type="component" value="Unassembled WGS sequence"/>
</dbReference>
<sequence length="378" mass="43810">MLCAVEWEKFFSFIWVFLLAGDQRRQSFWEPELTRIRNIFSWWKSRFLSFGGLLILLKFVLTSLPVYAISFFKAPSGVWRVVVRQLREFNITLLGKRCWRMVVDRGGMWFRVLTARYGVERGRLREGWRNGSAWWREIARIRDRVGDLGGGWFGECVTKMVGDGVGTFFWTNPWLGGVSLRERYGRLFDLTENKSSIVADICSLGWEAAGDAWVWRRMLWVWEEEMLGECQDLLHNFIVQAQVTDSWQWQHDPVRGYTIQGAYRLLTSQQFITLTTAEELIWHKHVPLKVSILAWRLLRDRFPGKSNLVTKGIINPGAHLCVSGCGSVESAEHIFLSYSTFGTLWPLVRAWIGFASVDSQNLSEHFLQFTYASGGLRA</sequence>
<keyword evidence="1" id="KW-1133">Transmembrane helix</keyword>
<dbReference type="Pfam" id="PF13966">
    <property type="entry name" value="zf-RVT"/>
    <property type="match status" value="1"/>
</dbReference>
<name>A0A2Z6NVV6_TRISU</name>
<proteinExistence type="predicted"/>
<dbReference type="AlphaFoldDB" id="A0A2Z6NVV6"/>
<dbReference type="EMBL" id="DF974332">
    <property type="protein sequence ID" value="GAU47626.1"/>
    <property type="molecule type" value="Genomic_DNA"/>
</dbReference>
<protein>
    <recommendedName>
        <fullName evidence="2">Reverse transcriptase zinc-binding domain-containing protein</fullName>
    </recommendedName>
</protein>
<evidence type="ECO:0000256" key="1">
    <source>
        <dbReference type="SAM" id="Phobius"/>
    </source>
</evidence>
<dbReference type="PANTHER" id="PTHR36617:SF5">
    <property type="entry name" value="OS05G0421675 PROTEIN"/>
    <property type="match status" value="1"/>
</dbReference>
<feature type="transmembrane region" description="Helical" evidence="1">
    <location>
        <begin position="47"/>
        <end position="68"/>
    </location>
</feature>
<keyword evidence="4" id="KW-1185">Reference proteome</keyword>
<reference evidence="4" key="1">
    <citation type="journal article" date="2017" name="Front. Plant Sci.">
        <title>Climate Clever Clovers: New Paradigm to Reduce the Environmental Footprint of Ruminants by Breeding Low Methanogenic Forages Utilizing Haplotype Variation.</title>
        <authorList>
            <person name="Kaur P."/>
            <person name="Appels R."/>
            <person name="Bayer P.E."/>
            <person name="Keeble-Gagnere G."/>
            <person name="Wang J."/>
            <person name="Hirakawa H."/>
            <person name="Shirasawa K."/>
            <person name="Vercoe P."/>
            <person name="Stefanova K."/>
            <person name="Durmic Z."/>
            <person name="Nichols P."/>
            <person name="Revell C."/>
            <person name="Isobe S.N."/>
            <person name="Edwards D."/>
            <person name="Erskine W."/>
        </authorList>
    </citation>
    <scope>NUCLEOTIDE SEQUENCE [LARGE SCALE GENOMIC DNA]</scope>
    <source>
        <strain evidence="4">cv. Daliak</strain>
    </source>
</reference>
<keyword evidence="1" id="KW-0812">Transmembrane</keyword>
<evidence type="ECO:0000313" key="4">
    <source>
        <dbReference type="Proteomes" id="UP000242715"/>
    </source>
</evidence>
<evidence type="ECO:0000313" key="3">
    <source>
        <dbReference type="EMBL" id="GAU47626.1"/>
    </source>
</evidence>
<dbReference type="OrthoDB" id="1729078at2759"/>
<dbReference type="PANTHER" id="PTHR36617">
    <property type="entry name" value="PROTEIN, PUTATIVE-RELATED"/>
    <property type="match status" value="1"/>
</dbReference>
<feature type="domain" description="Reverse transcriptase zinc-binding" evidence="2">
    <location>
        <begin position="257"/>
        <end position="345"/>
    </location>
</feature>
<dbReference type="InterPro" id="IPR026960">
    <property type="entry name" value="RVT-Znf"/>
</dbReference>